<organism evidence="2 3">
    <name type="scientific">Streptococcus cuniculi</name>
    <dbReference type="NCBI Taxonomy" id="1432788"/>
    <lineage>
        <taxon>Bacteria</taxon>
        <taxon>Bacillati</taxon>
        <taxon>Bacillota</taxon>
        <taxon>Bacilli</taxon>
        <taxon>Lactobacillales</taxon>
        <taxon>Streptococcaceae</taxon>
        <taxon>Streptococcus</taxon>
    </lineage>
</organism>
<comment type="caution">
    <text evidence="2">The sequence shown here is derived from an EMBL/GenBank/DDBJ whole genome shotgun (WGS) entry which is preliminary data.</text>
</comment>
<dbReference type="Gene3D" id="3.10.400.10">
    <property type="entry name" value="Sulfate adenylyltransferase"/>
    <property type="match status" value="1"/>
</dbReference>
<dbReference type="EMBL" id="SPPD01000005">
    <property type="protein sequence ID" value="TFU98128.1"/>
    <property type="molecule type" value="Genomic_DNA"/>
</dbReference>
<protein>
    <submittedName>
        <fullName evidence="2">ASCH domain-containing protein</fullName>
    </submittedName>
</protein>
<dbReference type="InterPro" id="IPR007374">
    <property type="entry name" value="ASCH_domain"/>
</dbReference>
<dbReference type="Pfam" id="PF04266">
    <property type="entry name" value="ASCH"/>
    <property type="match status" value="1"/>
</dbReference>
<dbReference type="PANTHER" id="PTHR39203:SF1">
    <property type="entry name" value="CYTOPLASMIC PROTEIN"/>
    <property type="match status" value="1"/>
</dbReference>
<reference evidence="2 3" key="1">
    <citation type="submission" date="2019-03" db="EMBL/GenBank/DDBJ databases">
        <title>Diversity of the mouse oral microbiome.</title>
        <authorList>
            <person name="Joseph S."/>
            <person name="Aduse-Opoku J."/>
            <person name="Curtis M."/>
            <person name="Wade W."/>
            <person name="Hashim A."/>
        </authorList>
    </citation>
    <scope>NUCLEOTIDE SEQUENCE [LARGE SCALE GENOMIC DNA]</scope>
    <source>
        <strain evidence="2 3">WM131</strain>
    </source>
</reference>
<evidence type="ECO:0000313" key="3">
    <source>
        <dbReference type="Proteomes" id="UP000297253"/>
    </source>
</evidence>
<dbReference type="SMART" id="SM01022">
    <property type="entry name" value="ASCH"/>
    <property type="match status" value="1"/>
</dbReference>
<dbReference type="AlphaFoldDB" id="A0A4Y9JD71"/>
<dbReference type="SUPFAM" id="SSF88697">
    <property type="entry name" value="PUA domain-like"/>
    <property type="match status" value="1"/>
</dbReference>
<dbReference type="PIRSF" id="PIRSF021320">
    <property type="entry name" value="DUF984"/>
    <property type="match status" value="1"/>
</dbReference>
<dbReference type="InterPro" id="IPR009326">
    <property type="entry name" value="DUF984"/>
</dbReference>
<proteinExistence type="predicted"/>
<dbReference type="Proteomes" id="UP000297253">
    <property type="component" value="Unassembled WGS sequence"/>
</dbReference>
<evidence type="ECO:0000259" key="1">
    <source>
        <dbReference type="SMART" id="SM01022"/>
    </source>
</evidence>
<dbReference type="PANTHER" id="PTHR39203">
    <property type="entry name" value="CYTOPLASMIC PROTEIN-RELATED"/>
    <property type="match status" value="1"/>
</dbReference>
<dbReference type="OrthoDB" id="9807542at2"/>
<sequence length="147" mass="16466">MTAEEMWVAYRLINPQIGEEVDAWQFGAEPDLLADLVLRGEKTATASAYDEYLFAGETLPEVGERSVILNGAGKAVCIIETKKVTVQPFHQVSAEHAFKEGEGDKSLAYWWQVHEEVFTKWLGEIGLVFSLESPVVLEEFEVVYPLS</sequence>
<accession>A0A4Y9JD71</accession>
<name>A0A4Y9JD71_9STRE</name>
<dbReference type="RefSeq" id="WP_135181811.1">
    <property type="nucleotide sequence ID" value="NZ_JADGKZ010000005.1"/>
</dbReference>
<dbReference type="CDD" id="cd06553">
    <property type="entry name" value="ASCH_Ef3133_like"/>
    <property type="match status" value="1"/>
</dbReference>
<dbReference type="STRING" id="1432788.BU202_00965"/>
<gene>
    <name evidence="2" type="ORF">E4T82_05235</name>
</gene>
<evidence type="ECO:0000313" key="2">
    <source>
        <dbReference type="EMBL" id="TFU98128.1"/>
    </source>
</evidence>
<dbReference type="InterPro" id="IPR015947">
    <property type="entry name" value="PUA-like_sf"/>
</dbReference>
<feature type="domain" description="ASCH" evidence="1">
    <location>
        <begin position="24"/>
        <end position="144"/>
    </location>
</feature>